<dbReference type="EMBL" id="PIPY01000008">
    <property type="protein sequence ID" value="RUO59527.1"/>
    <property type="molecule type" value="Genomic_DNA"/>
</dbReference>
<dbReference type="OrthoDB" id="149912at2"/>
<comment type="caution">
    <text evidence="4">The sequence shown here is derived from an EMBL/GenBank/DDBJ whole genome shotgun (WGS) entry which is preliminary data.</text>
</comment>
<dbReference type="GO" id="GO:0016020">
    <property type="term" value="C:membrane"/>
    <property type="evidence" value="ECO:0007669"/>
    <property type="project" value="TreeGrafter"/>
</dbReference>
<dbReference type="InterPro" id="IPR000073">
    <property type="entry name" value="AB_hydrolase_1"/>
</dbReference>
<dbReference type="PANTHER" id="PTHR43798:SF14">
    <property type="entry name" value="SERINE HYDROLASE-LIKE PROTEIN DDB_G0286239"/>
    <property type="match status" value="1"/>
</dbReference>
<evidence type="ECO:0000256" key="2">
    <source>
        <dbReference type="ARBA" id="ARBA00022801"/>
    </source>
</evidence>
<dbReference type="GO" id="GO:0016787">
    <property type="term" value="F:hydrolase activity"/>
    <property type="evidence" value="ECO:0007669"/>
    <property type="project" value="UniProtKB-KW"/>
</dbReference>
<gene>
    <name evidence="4" type="ORF">CWI71_08910</name>
</gene>
<dbReference type="AlphaFoldDB" id="A0A432YEZ9"/>
<name>A0A432YEZ9_9GAMM</name>
<protein>
    <submittedName>
        <fullName evidence="4">Alpha/beta hydrolase</fullName>
    </submittedName>
</protein>
<evidence type="ECO:0000256" key="1">
    <source>
        <dbReference type="ARBA" id="ARBA00008645"/>
    </source>
</evidence>
<keyword evidence="2 4" id="KW-0378">Hydrolase</keyword>
<dbReference type="InterPro" id="IPR029058">
    <property type="entry name" value="AB_hydrolase_fold"/>
</dbReference>
<accession>A0A432YEZ9</accession>
<evidence type="ECO:0000259" key="3">
    <source>
        <dbReference type="Pfam" id="PF00561"/>
    </source>
</evidence>
<evidence type="ECO:0000313" key="5">
    <source>
        <dbReference type="Proteomes" id="UP000288259"/>
    </source>
</evidence>
<keyword evidence="5" id="KW-1185">Reference proteome</keyword>
<feature type="domain" description="AB hydrolase-1" evidence="3">
    <location>
        <begin position="38"/>
        <end position="287"/>
    </location>
</feature>
<evidence type="ECO:0000313" key="4">
    <source>
        <dbReference type="EMBL" id="RUO59527.1"/>
    </source>
</evidence>
<dbReference type="RefSeq" id="WP_126754914.1">
    <property type="nucleotide sequence ID" value="NZ_PIPY01000008.1"/>
</dbReference>
<dbReference type="Proteomes" id="UP000288259">
    <property type="component" value="Unassembled WGS sequence"/>
</dbReference>
<dbReference type="Pfam" id="PF00561">
    <property type="entry name" value="Abhydrolase_1"/>
    <property type="match status" value="1"/>
</dbReference>
<proteinExistence type="inferred from homology"/>
<dbReference type="PANTHER" id="PTHR43798">
    <property type="entry name" value="MONOACYLGLYCEROL LIPASE"/>
    <property type="match status" value="1"/>
</dbReference>
<organism evidence="4 5">
    <name type="scientific">Pseudidiomarina insulisalsae</name>
    <dbReference type="NCBI Taxonomy" id="575789"/>
    <lineage>
        <taxon>Bacteria</taxon>
        <taxon>Pseudomonadati</taxon>
        <taxon>Pseudomonadota</taxon>
        <taxon>Gammaproteobacteria</taxon>
        <taxon>Alteromonadales</taxon>
        <taxon>Idiomarinaceae</taxon>
        <taxon>Pseudidiomarina</taxon>
    </lineage>
</organism>
<dbReference type="InterPro" id="IPR050266">
    <property type="entry name" value="AB_hydrolase_sf"/>
</dbReference>
<dbReference type="Gene3D" id="3.40.50.1820">
    <property type="entry name" value="alpha/beta hydrolase"/>
    <property type="match status" value="1"/>
</dbReference>
<dbReference type="SUPFAM" id="SSF53474">
    <property type="entry name" value="alpha/beta-Hydrolases"/>
    <property type="match status" value="1"/>
</dbReference>
<reference evidence="5" key="1">
    <citation type="journal article" date="2018" name="Front. Microbiol.">
        <title>Genome-Based Analysis Reveals the Taxonomy and Diversity of the Family Idiomarinaceae.</title>
        <authorList>
            <person name="Liu Y."/>
            <person name="Lai Q."/>
            <person name="Shao Z."/>
        </authorList>
    </citation>
    <scope>NUCLEOTIDE SEQUENCE [LARGE SCALE GENOMIC DNA]</scope>
    <source>
        <strain evidence="5">CVS-6</strain>
    </source>
</reference>
<sequence>MTLALSYSQARQIAEPVSFQLNWGQISGLRWGNPQGKVILALHGWLDNAHSFLPLAEQFLTSDMSQDYQLVALDWPGHGHSAHRPAGNYYPFLDYVFDAIQICEQQNWQQVSLLAHSMGAFVANLWAGIEPERVTHLLSIEAFGLLSSPETAILDDIRKGFRSRLQQQGKRRPHYGDYASAVAARAQSGDFSEELAAVLVERGIEQLGADDFRFRADGQLRTKSVMRMTPLQVRSILQAIRCPFCLVLGKQGHRDRLQLALDEWQHAVPHLQVVEVGGGHHLHMEHPAAVWRQFTALLAGADG</sequence>
<comment type="similarity">
    <text evidence="1">Belongs to the AB hydrolase superfamily.</text>
</comment>